<dbReference type="EC" id="2.7.7.49" evidence="1"/>
<evidence type="ECO:0000256" key="3">
    <source>
        <dbReference type="ARBA" id="ARBA00022695"/>
    </source>
</evidence>
<dbReference type="Proteomes" id="UP000663865">
    <property type="component" value="Unassembled WGS sequence"/>
</dbReference>
<dbReference type="InterPro" id="IPR021109">
    <property type="entry name" value="Peptidase_aspartic_dom_sf"/>
</dbReference>
<evidence type="ECO:0000259" key="8">
    <source>
        <dbReference type="PROSITE" id="PS50878"/>
    </source>
</evidence>
<dbReference type="Gene3D" id="3.30.70.270">
    <property type="match status" value="2"/>
</dbReference>
<dbReference type="Proteomes" id="UP000663838">
    <property type="component" value="Unassembled WGS sequence"/>
</dbReference>
<dbReference type="EMBL" id="CAJNYV010002972">
    <property type="protein sequence ID" value="CAF3518661.1"/>
    <property type="molecule type" value="Genomic_DNA"/>
</dbReference>
<dbReference type="SUPFAM" id="SSF50630">
    <property type="entry name" value="Acid proteases"/>
    <property type="match status" value="2"/>
</dbReference>
<dbReference type="CDD" id="cd01647">
    <property type="entry name" value="RT_LTR"/>
    <property type="match status" value="1"/>
</dbReference>
<dbReference type="CDD" id="cd09274">
    <property type="entry name" value="RNase_HI_RT_Ty3"/>
    <property type="match status" value="1"/>
</dbReference>
<dbReference type="InterPro" id="IPR043128">
    <property type="entry name" value="Rev_trsase/Diguanyl_cyclase"/>
</dbReference>
<keyword evidence="5" id="KW-0255">Endonuclease</keyword>
<evidence type="ECO:0000256" key="2">
    <source>
        <dbReference type="ARBA" id="ARBA00022679"/>
    </source>
</evidence>
<evidence type="ECO:0000256" key="7">
    <source>
        <dbReference type="ARBA" id="ARBA00022918"/>
    </source>
</evidence>
<keyword evidence="6" id="KW-0378">Hydrolase</keyword>
<evidence type="ECO:0000313" key="11">
    <source>
        <dbReference type="Proteomes" id="UP000663865"/>
    </source>
</evidence>
<evidence type="ECO:0000256" key="1">
    <source>
        <dbReference type="ARBA" id="ARBA00012493"/>
    </source>
</evidence>
<dbReference type="GO" id="GO:0004519">
    <property type="term" value="F:endonuclease activity"/>
    <property type="evidence" value="ECO:0007669"/>
    <property type="project" value="UniProtKB-KW"/>
</dbReference>
<evidence type="ECO:0000313" key="10">
    <source>
        <dbReference type="EMBL" id="CAF4842867.1"/>
    </source>
</evidence>
<dbReference type="Pfam" id="PF00078">
    <property type="entry name" value="RVT_1"/>
    <property type="match status" value="1"/>
</dbReference>
<dbReference type="GO" id="GO:0003964">
    <property type="term" value="F:RNA-directed DNA polymerase activity"/>
    <property type="evidence" value="ECO:0007669"/>
    <property type="project" value="UniProtKB-KW"/>
</dbReference>
<dbReference type="InterPro" id="IPR041373">
    <property type="entry name" value="RT_RNaseH"/>
</dbReference>
<dbReference type="PROSITE" id="PS50878">
    <property type="entry name" value="RT_POL"/>
    <property type="match status" value="1"/>
</dbReference>
<evidence type="ECO:0000256" key="4">
    <source>
        <dbReference type="ARBA" id="ARBA00022722"/>
    </source>
</evidence>
<dbReference type="InterPro" id="IPR050951">
    <property type="entry name" value="Retrovirus_Pol_polyprotein"/>
</dbReference>
<dbReference type="PANTHER" id="PTHR37984">
    <property type="entry name" value="PROTEIN CBG26694"/>
    <property type="match status" value="1"/>
</dbReference>
<dbReference type="SUPFAM" id="SSF56672">
    <property type="entry name" value="DNA/RNA polymerases"/>
    <property type="match status" value="1"/>
</dbReference>
<dbReference type="Gene3D" id="2.40.70.10">
    <property type="entry name" value="Acid Proteases"/>
    <property type="match status" value="2"/>
</dbReference>
<name>A0A818I733_9BILA</name>
<organism evidence="9 11">
    <name type="scientific">Rotaria socialis</name>
    <dbReference type="NCBI Taxonomy" id="392032"/>
    <lineage>
        <taxon>Eukaryota</taxon>
        <taxon>Metazoa</taxon>
        <taxon>Spiralia</taxon>
        <taxon>Gnathifera</taxon>
        <taxon>Rotifera</taxon>
        <taxon>Eurotatoria</taxon>
        <taxon>Bdelloidea</taxon>
        <taxon>Philodinida</taxon>
        <taxon>Philodinidae</taxon>
        <taxon>Rotaria</taxon>
    </lineage>
</organism>
<reference evidence="9" key="1">
    <citation type="submission" date="2021-02" db="EMBL/GenBank/DDBJ databases">
        <authorList>
            <person name="Nowell W R."/>
        </authorList>
    </citation>
    <scope>NUCLEOTIDE SEQUENCE</scope>
</reference>
<comment type="caution">
    <text evidence="9">The sequence shown here is derived from an EMBL/GenBank/DDBJ whole genome shotgun (WGS) entry which is preliminary data.</text>
</comment>
<dbReference type="Pfam" id="PF17917">
    <property type="entry name" value="RT_RNaseH"/>
    <property type="match status" value="1"/>
</dbReference>
<feature type="domain" description="Reverse transcriptase" evidence="8">
    <location>
        <begin position="551"/>
        <end position="741"/>
    </location>
</feature>
<proteinExistence type="predicted"/>
<dbReference type="Gene3D" id="3.10.10.10">
    <property type="entry name" value="HIV Type 1 Reverse Transcriptase, subunit A, domain 1"/>
    <property type="match status" value="1"/>
</dbReference>
<evidence type="ECO:0000256" key="5">
    <source>
        <dbReference type="ARBA" id="ARBA00022759"/>
    </source>
</evidence>
<dbReference type="PANTHER" id="PTHR37984:SF5">
    <property type="entry name" value="PROTEIN NYNRIN-LIKE"/>
    <property type="match status" value="1"/>
</dbReference>
<keyword evidence="2" id="KW-0808">Transferase</keyword>
<keyword evidence="7" id="KW-0695">RNA-directed DNA polymerase</keyword>
<evidence type="ECO:0000313" key="9">
    <source>
        <dbReference type="EMBL" id="CAF3518661.1"/>
    </source>
</evidence>
<keyword evidence="3" id="KW-0548">Nucleotidyltransferase</keyword>
<sequence length="1557" mass="178303">MQSDLPDVKIPFEQDLNEKCNPDWVKLLDKQCNTITIKSMIFIDKGHVVGHIVHNTDALPYGAICPVQSLTVPTTHTFGVMNTPIRIPVTNESFNTPTTVRNVTPNLFWVNVNGFFIHSLVDTGSEYSSIREDTLATFNIQATPLADSEINYSLGIAGKVPVLGTVVLNVKFLDIDLKEHLFKVIPKINDETDKIVLGHDFLVQKEIIYCGDRRILRGYDSEFHMWTYQSKLNSVTRIWSEIKCNIKNKFILKPGNVAVVSVDLNMPASLSEPEPSYYIENFSYGTEVNLIRPLNTQDMPYEHLSKKDLRYYTSFPENYYIINLDNPHFELDNQSSYSLYYKCNATVGKAYNIRTIHMNVPVVDPNYKNKYLTVKDEGTYDLHPQIECLLQQNVENRVVNKNNLIHNIDNNTVLNNQTSTENSLYDCDGELKINIEGDDAAINNRDLIADDPLLSDFNLPDEYNLKDPDEWTKESLKESVKIGDCPDGIAESLVDLLWTYKDTVSNSTTVEPSSLPEVHFIAKNDQIMYTPQYKFGAGTSAEIEQIVQDLFKANIIERTNSFFNNPIHLVRKKDGSGRICIDMRKVNTVLQTPVPSPLPSVEDVMSELHGMKVYSSLDLLSGFFQINLSPDSRKYTAFTTTHRYQYVRLPFGCSASPIEFTRLLNIALEDMLVPIQLSGDSVPRIHCKIYVDDLFLFSATHADHLQLLEMLFKLLSKNNLKLKLEKCNFVDKEVTFLGFKFTGTHVEKEKKYIQKVIDLPKPTTIKEVMRLLGSCVYIHRFIKSYATIARPLTRLATTCKKKMRGTVEWTPEMEEAYKKLKDYVAEEVKLVYPDYSAGAKKLVIATDASTVGTGGVLKQMQNGEECIIAFTSSTFNRTQLNYTTTELEILAIKAAIRAFHPFIAGRKFAVYTDHAPLAHLVSMRPFNGRIARTLEFLSNYDFEIVWIQGKENTWPDMLSRTCNWNEEQKNLLALNTIENYTYLPDTSNIVTPEYELEDSMLVALVQGALNLGLSCVGKDDKNKAMQLRLELVDEIEKHQDKYNFVTPSDWKSYRRPYCPLTLVFIQAFANLKGIDVIMYFGLDTPIVFKTEKENVQNRKIFIQSVCNRRFYLLKFKNPQVEVDVKLAIINAQIPYTTIDQIVNERDDPTVDTVDPLAYLNLANSDFSLNTNDFVEERTQHIQTIKHNLKEIRNMNMEDKIRPTLPKTVSYLEHTKAYDQEMNGQFREVHPEGYGSWYTRCCSHPYTTDCFVPLSCGDLRFCGNLDTGSSCSVLSLDVAEKLFKANKLTKLYDTQIHLVCAGGIAKDIRTRIVSADISMGTARLRGVKFILLPKEMMFSCAIIGNEVLSLKGLQLDFGSRVVQYNETIVVELARLRHPRFYTHRHLPPVENNMVLPITPEPYIQLEPNSTAEMINDIYYKMSQNVDETPQLSIEYFLSELDLLELQNSTKEIRRIRRIMSYPNFKFPPYLSQYNKIKNNLLIQDNIVYYKKAPYDQVPLLPTNCIITMALRIHDKYSHCGRDKLVDWVRTIAYHINLSELLGRICSTCPTCLLKNHTL</sequence>
<dbReference type="CDD" id="cd00303">
    <property type="entry name" value="retropepsin_like"/>
    <property type="match status" value="1"/>
</dbReference>
<dbReference type="GO" id="GO:0016787">
    <property type="term" value="F:hydrolase activity"/>
    <property type="evidence" value="ECO:0007669"/>
    <property type="project" value="UniProtKB-KW"/>
</dbReference>
<evidence type="ECO:0000256" key="6">
    <source>
        <dbReference type="ARBA" id="ARBA00022801"/>
    </source>
</evidence>
<accession>A0A818I733</accession>
<gene>
    <name evidence="9" type="ORF">KIK155_LOCUS16786</name>
    <name evidence="10" type="ORF">TOA249_LOCUS26227</name>
</gene>
<dbReference type="EMBL" id="CAJOBS010003017">
    <property type="protein sequence ID" value="CAF4842867.1"/>
    <property type="molecule type" value="Genomic_DNA"/>
</dbReference>
<dbReference type="InterPro" id="IPR000477">
    <property type="entry name" value="RT_dom"/>
</dbReference>
<keyword evidence="4" id="KW-0540">Nuclease</keyword>
<dbReference type="InterPro" id="IPR043502">
    <property type="entry name" value="DNA/RNA_pol_sf"/>
</dbReference>
<protein>
    <recommendedName>
        <fullName evidence="1">RNA-directed DNA polymerase</fullName>
        <ecNumber evidence="1">2.7.7.49</ecNumber>
    </recommendedName>
</protein>